<reference evidence="2 3" key="1">
    <citation type="journal article" date="2017" name="Nat. Commun.">
        <title>Genome assembly with in vitro proximity ligation data and whole-genome triplication in lettuce.</title>
        <authorList>
            <person name="Reyes-Chin-Wo S."/>
            <person name="Wang Z."/>
            <person name="Yang X."/>
            <person name="Kozik A."/>
            <person name="Arikit S."/>
            <person name="Song C."/>
            <person name="Xia L."/>
            <person name="Froenicke L."/>
            <person name="Lavelle D.O."/>
            <person name="Truco M.J."/>
            <person name="Xia R."/>
            <person name="Zhu S."/>
            <person name="Xu C."/>
            <person name="Xu H."/>
            <person name="Xu X."/>
            <person name="Cox K."/>
            <person name="Korf I."/>
            <person name="Meyers B.C."/>
            <person name="Michelmore R.W."/>
        </authorList>
    </citation>
    <scope>NUCLEOTIDE SEQUENCE [LARGE SCALE GENOMIC DNA]</scope>
    <source>
        <strain evidence="3">cv. Salinas</strain>
        <tissue evidence="2">Seedlings</tissue>
    </source>
</reference>
<feature type="region of interest" description="Disordered" evidence="1">
    <location>
        <begin position="52"/>
        <end position="71"/>
    </location>
</feature>
<evidence type="ECO:0000256" key="1">
    <source>
        <dbReference type="SAM" id="MobiDB-lite"/>
    </source>
</evidence>
<protein>
    <submittedName>
        <fullName evidence="2">Uncharacterized protein</fullName>
    </submittedName>
</protein>
<keyword evidence="3" id="KW-1185">Reference proteome</keyword>
<name>A0A9R1WWV8_LACSA</name>
<sequence length="86" mass="9889">MEALVQNQTGNPGKRIKLLLLQNESRCWWKIVEATLPKVQKLSNMILKKEQEVDAAPSNNKPGLSDAIQISHEDGFNEKKWRSVYR</sequence>
<dbReference type="Proteomes" id="UP000235145">
    <property type="component" value="Unassembled WGS sequence"/>
</dbReference>
<dbReference type="AlphaFoldDB" id="A0A9R1WWV8"/>
<accession>A0A9R1WWV8</accession>
<comment type="caution">
    <text evidence="2">The sequence shown here is derived from an EMBL/GenBank/DDBJ whole genome shotgun (WGS) entry which is preliminary data.</text>
</comment>
<organism evidence="2 3">
    <name type="scientific">Lactuca sativa</name>
    <name type="common">Garden lettuce</name>
    <dbReference type="NCBI Taxonomy" id="4236"/>
    <lineage>
        <taxon>Eukaryota</taxon>
        <taxon>Viridiplantae</taxon>
        <taxon>Streptophyta</taxon>
        <taxon>Embryophyta</taxon>
        <taxon>Tracheophyta</taxon>
        <taxon>Spermatophyta</taxon>
        <taxon>Magnoliopsida</taxon>
        <taxon>eudicotyledons</taxon>
        <taxon>Gunneridae</taxon>
        <taxon>Pentapetalae</taxon>
        <taxon>asterids</taxon>
        <taxon>campanulids</taxon>
        <taxon>Asterales</taxon>
        <taxon>Asteraceae</taxon>
        <taxon>Cichorioideae</taxon>
        <taxon>Cichorieae</taxon>
        <taxon>Lactucinae</taxon>
        <taxon>Lactuca</taxon>
    </lineage>
</organism>
<dbReference type="EMBL" id="NBSK02000008">
    <property type="protein sequence ID" value="KAJ0190716.1"/>
    <property type="molecule type" value="Genomic_DNA"/>
</dbReference>
<gene>
    <name evidence="2" type="ORF">LSAT_V11C800408360</name>
</gene>
<proteinExistence type="predicted"/>
<evidence type="ECO:0000313" key="2">
    <source>
        <dbReference type="EMBL" id="KAJ0190716.1"/>
    </source>
</evidence>
<evidence type="ECO:0000313" key="3">
    <source>
        <dbReference type="Proteomes" id="UP000235145"/>
    </source>
</evidence>
<dbReference type="Gramene" id="rna-gnl|WGS:NBSK|LSAT_8X49061_mrna">
    <property type="protein sequence ID" value="cds-PLY89906.1"/>
    <property type="gene ID" value="gene-LSAT_8X49061"/>
</dbReference>